<feature type="compositionally biased region" description="Basic residues" evidence="1">
    <location>
        <begin position="211"/>
        <end position="226"/>
    </location>
</feature>
<dbReference type="EMBL" id="QEFC01000080">
    <property type="protein sequence ID" value="KAE9466736.1"/>
    <property type="molecule type" value="Genomic_DNA"/>
</dbReference>
<dbReference type="AlphaFoldDB" id="A0A6A4M0C0"/>
<accession>A0A6A4M0C0</accession>
<feature type="region of interest" description="Disordered" evidence="1">
    <location>
        <begin position="202"/>
        <end position="252"/>
    </location>
</feature>
<evidence type="ECO:0000313" key="2">
    <source>
        <dbReference type="EMBL" id="KAE9466736.1"/>
    </source>
</evidence>
<dbReference type="PANTHER" id="PTHR36332">
    <property type="entry name" value="STRESS RESPONSE PROTEIN"/>
    <property type="match status" value="1"/>
</dbReference>
<evidence type="ECO:0000313" key="3">
    <source>
        <dbReference type="Proteomes" id="UP000428333"/>
    </source>
</evidence>
<keyword evidence="3" id="KW-1185">Reference proteome</keyword>
<dbReference type="PANTHER" id="PTHR36332:SF1">
    <property type="entry name" value="STRESS RESPONSE PROTEIN"/>
    <property type="match status" value="1"/>
</dbReference>
<organism evidence="2 3">
    <name type="scientific">Rhododendron williamsianum</name>
    <dbReference type="NCBI Taxonomy" id="262921"/>
    <lineage>
        <taxon>Eukaryota</taxon>
        <taxon>Viridiplantae</taxon>
        <taxon>Streptophyta</taxon>
        <taxon>Embryophyta</taxon>
        <taxon>Tracheophyta</taxon>
        <taxon>Spermatophyta</taxon>
        <taxon>Magnoliopsida</taxon>
        <taxon>eudicotyledons</taxon>
        <taxon>Gunneridae</taxon>
        <taxon>Pentapetalae</taxon>
        <taxon>asterids</taxon>
        <taxon>Ericales</taxon>
        <taxon>Ericaceae</taxon>
        <taxon>Ericoideae</taxon>
        <taxon>Rhodoreae</taxon>
        <taxon>Rhododendron</taxon>
    </lineage>
</organism>
<comment type="caution">
    <text evidence="2">The sequence shown here is derived from an EMBL/GenBank/DDBJ whole genome shotgun (WGS) entry which is preliminary data.</text>
</comment>
<evidence type="ECO:0000256" key="1">
    <source>
        <dbReference type="SAM" id="MobiDB-lite"/>
    </source>
</evidence>
<feature type="non-terminal residue" evidence="2">
    <location>
        <position position="1"/>
    </location>
</feature>
<feature type="compositionally biased region" description="Low complexity" evidence="1">
    <location>
        <begin position="15"/>
        <end position="26"/>
    </location>
</feature>
<feature type="compositionally biased region" description="Acidic residues" evidence="1">
    <location>
        <begin position="27"/>
        <end position="45"/>
    </location>
</feature>
<dbReference type="Proteomes" id="UP000428333">
    <property type="component" value="Linkage Group LG01"/>
</dbReference>
<protein>
    <submittedName>
        <fullName evidence="2">Uncharacterized protein</fullName>
    </submittedName>
</protein>
<name>A0A6A4M0C0_9ERIC</name>
<dbReference type="OrthoDB" id="1745547at2759"/>
<feature type="compositionally biased region" description="Basic residues" evidence="1">
    <location>
        <begin position="238"/>
        <end position="252"/>
    </location>
</feature>
<reference evidence="2 3" key="1">
    <citation type="journal article" date="2019" name="Genome Biol. Evol.">
        <title>The Rhododendron genome and chromosomal organization provide insight into shared whole-genome duplications across the heath family (Ericaceae).</title>
        <authorList>
            <person name="Soza V.L."/>
            <person name="Lindsley D."/>
            <person name="Waalkes A."/>
            <person name="Ramage E."/>
            <person name="Patwardhan R.P."/>
            <person name="Burton J.N."/>
            <person name="Adey A."/>
            <person name="Kumar A."/>
            <person name="Qiu R."/>
            <person name="Shendure J."/>
            <person name="Hall B."/>
        </authorList>
    </citation>
    <scope>NUCLEOTIDE SEQUENCE [LARGE SCALE GENOMIC DNA]</scope>
    <source>
        <strain evidence="2">RSF 1966-606</strain>
    </source>
</reference>
<sequence length="252" mass="27881">MIKRRFYRNDHGDGDNASDSSSSSSDSELDAEAAEETEAEDDDDVAVVREYHKASSSSSGYASEDKSANEVVVDSSGLPTNDDEIEAGNVGQPAIKRHSSRKSDAEIVDPLSNTLAEKDSSPSDAGYILKCKSVFKCRLCPRIVCLTEETLMTHLKSKRHARSEKLLSEGRLKLMLNSDGEIEEGEEEGETHAERHARIVAAAQNLTNSTKKNKGRQRQRKRLKKKTGNDSILDIARKSTKSPAKKRHKRDH</sequence>
<proteinExistence type="predicted"/>
<feature type="region of interest" description="Disordered" evidence="1">
    <location>
        <begin position="1"/>
        <end position="105"/>
    </location>
</feature>
<gene>
    <name evidence="2" type="ORF">C3L33_01381</name>
</gene>